<sequence>MCKRGDLGQSLPNPVAVTKLACHQLRQSQWAWEEDANDAVAAGGLPTRCNREVDKKAGEWEGAGCCLEARSARQACISHCRSPDTDRLQMRRKARGSAGQRGGKQASKQASTRRVGLTCCRGTGLGGCFVAGGGARVPGKQLPEGKQVEDGRRAAEGRGRAYEGRRPTKGSQVGFFKIHCTSPLPRQWSNY</sequence>
<evidence type="ECO:0000313" key="2">
    <source>
        <dbReference type="EMBL" id="KAF2003034.1"/>
    </source>
</evidence>
<keyword evidence="3" id="KW-1185">Reference proteome</keyword>
<proteinExistence type="predicted"/>
<feature type="region of interest" description="Disordered" evidence="1">
    <location>
        <begin position="87"/>
        <end position="110"/>
    </location>
</feature>
<evidence type="ECO:0000313" key="3">
    <source>
        <dbReference type="Proteomes" id="UP000799779"/>
    </source>
</evidence>
<dbReference type="EMBL" id="ML977574">
    <property type="protein sequence ID" value="KAF2003034.1"/>
    <property type="molecule type" value="Genomic_DNA"/>
</dbReference>
<evidence type="ECO:0000256" key="1">
    <source>
        <dbReference type="SAM" id="MobiDB-lite"/>
    </source>
</evidence>
<feature type="region of interest" description="Disordered" evidence="1">
    <location>
        <begin position="140"/>
        <end position="168"/>
    </location>
</feature>
<protein>
    <submittedName>
        <fullName evidence="2">Uncharacterized protein</fullName>
    </submittedName>
</protein>
<dbReference type="AlphaFoldDB" id="A0A6A5WQ46"/>
<accession>A0A6A5WQ46</accession>
<organism evidence="2 3">
    <name type="scientific">Amniculicola lignicola CBS 123094</name>
    <dbReference type="NCBI Taxonomy" id="1392246"/>
    <lineage>
        <taxon>Eukaryota</taxon>
        <taxon>Fungi</taxon>
        <taxon>Dikarya</taxon>
        <taxon>Ascomycota</taxon>
        <taxon>Pezizomycotina</taxon>
        <taxon>Dothideomycetes</taxon>
        <taxon>Pleosporomycetidae</taxon>
        <taxon>Pleosporales</taxon>
        <taxon>Amniculicolaceae</taxon>
        <taxon>Amniculicola</taxon>
    </lineage>
</organism>
<name>A0A6A5WQ46_9PLEO</name>
<dbReference type="Proteomes" id="UP000799779">
    <property type="component" value="Unassembled WGS sequence"/>
</dbReference>
<gene>
    <name evidence="2" type="ORF">P154DRAFT_532533</name>
</gene>
<feature type="compositionally biased region" description="Basic and acidic residues" evidence="1">
    <location>
        <begin position="146"/>
        <end position="166"/>
    </location>
</feature>
<reference evidence="2" key="1">
    <citation type="journal article" date="2020" name="Stud. Mycol.">
        <title>101 Dothideomycetes genomes: a test case for predicting lifestyles and emergence of pathogens.</title>
        <authorList>
            <person name="Haridas S."/>
            <person name="Albert R."/>
            <person name="Binder M."/>
            <person name="Bloem J."/>
            <person name="Labutti K."/>
            <person name="Salamov A."/>
            <person name="Andreopoulos B."/>
            <person name="Baker S."/>
            <person name="Barry K."/>
            <person name="Bills G."/>
            <person name="Bluhm B."/>
            <person name="Cannon C."/>
            <person name="Castanera R."/>
            <person name="Culley D."/>
            <person name="Daum C."/>
            <person name="Ezra D."/>
            <person name="Gonzalez J."/>
            <person name="Henrissat B."/>
            <person name="Kuo A."/>
            <person name="Liang C."/>
            <person name="Lipzen A."/>
            <person name="Lutzoni F."/>
            <person name="Magnuson J."/>
            <person name="Mondo S."/>
            <person name="Nolan M."/>
            <person name="Ohm R."/>
            <person name="Pangilinan J."/>
            <person name="Park H.-J."/>
            <person name="Ramirez L."/>
            <person name="Alfaro M."/>
            <person name="Sun H."/>
            <person name="Tritt A."/>
            <person name="Yoshinaga Y."/>
            <person name="Zwiers L.-H."/>
            <person name="Turgeon B."/>
            <person name="Goodwin S."/>
            <person name="Spatafora J."/>
            <person name="Crous P."/>
            <person name="Grigoriev I."/>
        </authorList>
    </citation>
    <scope>NUCLEOTIDE SEQUENCE</scope>
    <source>
        <strain evidence="2">CBS 123094</strain>
    </source>
</reference>